<evidence type="ECO:0000256" key="11">
    <source>
        <dbReference type="PROSITE-ProRule" id="PRU01363"/>
    </source>
</evidence>
<keyword evidence="16" id="KW-1185">Reference proteome</keyword>
<dbReference type="InterPro" id="IPR020807">
    <property type="entry name" value="PKS_DH"/>
</dbReference>
<keyword evidence="13" id="KW-1133">Transmembrane helix</keyword>
<dbReference type="InterPro" id="IPR020843">
    <property type="entry name" value="ER"/>
</dbReference>
<dbReference type="SMART" id="SM00829">
    <property type="entry name" value="PKS_ER"/>
    <property type="match status" value="1"/>
</dbReference>
<dbReference type="Gene3D" id="3.30.70.3290">
    <property type="match status" value="2"/>
</dbReference>
<dbReference type="InterPro" id="IPR049552">
    <property type="entry name" value="PKS_DH_N"/>
</dbReference>
<dbReference type="InterPro" id="IPR020841">
    <property type="entry name" value="PKS_Beta-ketoAc_synthase_dom"/>
</dbReference>
<feature type="region of interest" description="Disordered" evidence="12">
    <location>
        <begin position="969"/>
        <end position="988"/>
    </location>
</feature>
<dbReference type="PROSITE" id="PS52019">
    <property type="entry name" value="PKS_MFAS_DH"/>
    <property type="match status" value="1"/>
</dbReference>
<dbReference type="InterPro" id="IPR013968">
    <property type="entry name" value="PKS_KR"/>
</dbReference>
<dbReference type="InterPro" id="IPR001227">
    <property type="entry name" value="Ac_transferase_dom_sf"/>
</dbReference>
<dbReference type="Pfam" id="PF00698">
    <property type="entry name" value="Acyl_transf_1"/>
    <property type="match status" value="1"/>
</dbReference>
<dbReference type="CDD" id="cd00833">
    <property type="entry name" value="PKS"/>
    <property type="match status" value="1"/>
</dbReference>
<feature type="region of interest" description="N-terminal hotdog fold" evidence="11">
    <location>
        <begin position="635"/>
        <end position="760"/>
    </location>
</feature>
<dbReference type="PROSITE" id="PS00606">
    <property type="entry name" value="KS3_1"/>
    <property type="match status" value="1"/>
</dbReference>
<evidence type="ECO:0000256" key="13">
    <source>
        <dbReference type="SAM" id="Phobius"/>
    </source>
</evidence>
<dbReference type="Gene3D" id="3.40.47.10">
    <property type="match status" value="1"/>
</dbReference>
<dbReference type="InterPro" id="IPR050091">
    <property type="entry name" value="PKS_NRPS_Biosynth_Enz"/>
</dbReference>
<dbReference type="InterPro" id="IPR011032">
    <property type="entry name" value="GroES-like_sf"/>
</dbReference>
<keyword evidence="5" id="KW-0276">Fatty acid metabolism</keyword>
<dbReference type="InterPro" id="IPR018201">
    <property type="entry name" value="Ketoacyl_synth_AS"/>
</dbReference>
<evidence type="ECO:0000256" key="2">
    <source>
        <dbReference type="ARBA" id="ARBA00022516"/>
    </source>
</evidence>
<dbReference type="InterPro" id="IPR016039">
    <property type="entry name" value="Thiolase-like"/>
</dbReference>
<dbReference type="InterPro" id="IPR042104">
    <property type="entry name" value="PKS_dehydratase_sf"/>
</dbReference>
<dbReference type="SMART" id="SM00825">
    <property type="entry name" value="PKS_KS"/>
    <property type="match status" value="1"/>
</dbReference>
<evidence type="ECO:0000256" key="7">
    <source>
        <dbReference type="ARBA" id="ARBA00023002"/>
    </source>
</evidence>
<gene>
    <name evidence="17" type="primary">LOC106811213</name>
</gene>
<evidence type="ECO:0000256" key="9">
    <source>
        <dbReference type="ARBA" id="ARBA00023160"/>
    </source>
</evidence>
<keyword evidence="2" id="KW-0444">Lipid biosynthesis</keyword>
<feature type="transmembrane region" description="Helical" evidence="13">
    <location>
        <begin position="1733"/>
        <end position="1755"/>
    </location>
</feature>
<dbReference type="Gene3D" id="3.40.50.150">
    <property type="entry name" value="Vaccinia Virus protein VP39"/>
    <property type="match status" value="2"/>
</dbReference>
<keyword evidence="1" id="KW-0596">Phosphopantetheine</keyword>
<dbReference type="InterPro" id="IPR029063">
    <property type="entry name" value="SAM-dependent_MTases_sf"/>
</dbReference>
<dbReference type="Pfam" id="PF21089">
    <property type="entry name" value="PKS_DH_N"/>
    <property type="match status" value="1"/>
</dbReference>
<evidence type="ECO:0000256" key="8">
    <source>
        <dbReference type="ARBA" id="ARBA00023098"/>
    </source>
</evidence>
<dbReference type="GeneID" id="106811213"/>
<evidence type="ECO:0000256" key="10">
    <source>
        <dbReference type="ARBA" id="ARBA00023268"/>
    </source>
</evidence>
<dbReference type="InterPro" id="IPR016036">
    <property type="entry name" value="Malonyl_transacylase_ACP-bd"/>
</dbReference>
<proteinExistence type="predicted"/>
<evidence type="ECO:0000259" key="15">
    <source>
        <dbReference type="PROSITE" id="PS52019"/>
    </source>
</evidence>
<dbReference type="Pfam" id="PF00109">
    <property type="entry name" value="ketoacyl-synt"/>
    <property type="match status" value="1"/>
</dbReference>
<evidence type="ECO:0000259" key="14">
    <source>
        <dbReference type="PROSITE" id="PS52004"/>
    </source>
</evidence>
<dbReference type="Proteomes" id="UP000695022">
    <property type="component" value="Unplaced"/>
</dbReference>
<dbReference type="RefSeq" id="XP_014670255.1">
    <property type="nucleotide sequence ID" value="XM_014814769.1"/>
</dbReference>
<feature type="region of interest" description="C-terminal hotdog fold" evidence="11">
    <location>
        <begin position="772"/>
        <end position="918"/>
    </location>
</feature>
<keyword evidence="10" id="KW-0511">Multifunctional enzyme</keyword>
<reference evidence="17" key="1">
    <citation type="submission" date="2025-08" db="UniProtKB">
        <authorList>
            <consortium name="RefSeq"/>
        </authorList>
    </citation>
    <scope>IDENTIFICATION</scope>
</reference>
<dbReference type="PANTHER" id="PTHR43775:SF7">
    <property type="entry name" value="FATTY ACID SYNTHASE"/>
    <property type="match status" value="1"/>
</dbReference>
<feature type="domain" description="Ketosynthase family 3 (KS3)" evidence="14">
    <location>
        <begin position="37"/>
        <end position="471"/>
    </location>
</feature>
<keyword evidence="13" id="KW-0812">Transmembrane</keyword>
<dbReference type="InterPro" id="IPR016035">
    <property type="entry name" value="Acyl_Trfase/lysoPLipase"/>
</dbReference>
<dbReference type="Gene3D" id="3.10.129.110">
    <property type="entry name" value="Polyketide synthase dehydratase"/>
    <property type="match status" value="1"/>
</dbReference>
<sequence length="1835" mass="196122">MSAHTTLEPAGGGLHGDASVAMTPPDFTVDENRAESADDIVVAGISCRLPEADNMAKFKQNLFDGVDMSTADGRRWEPGIYGLPSRSAKLKDISKFDAIFFGISPTEANCMDPQLRILLEVTYEAIVDAGCDPLELRGSRTAVFVGASMSEAHEVWSLEADTVSGETLTGSRRSMLSNRLSFYFDLRGPSYAIDTACSSSLYAVDNAVAAIRSGQCDSAIVGGVNLNLKPQHSLQYHKLGMLSPDGVCKSFDAAGNGYGKAEGAVVVLLQRRASARRAHVTIIHSKSNTDGFKEQGASQLTSEGARLVMVAGRTPDGVTSLLAAAAERSRDGEFLALLDHAYSSPTSLHPYRGYALLNTDTQSTDVQRVSGGGDRRPIWFVCSGTGAQWAGMACDMMRVPAFRQTISRLADTLAGHGVDLRDVISASGRREAEKMLENSTPVLLSSVTAVQVALIDVLHELGVCADGIVGYSLGEIACAYADGGITAEMAVLIAYNVGRCVSEAKLSVGKMATIGLTWEETRRRCPADVTAACHNSRDSVTISGPAASVDAFIAELRAADVFVGEVATSGVAFHSHEMARIATDVKAALSDLPVCGLCYASGVVGIDVGKLLPTQPRFPVSQGTPMLGPLVTWDHSQTWAVPTQDEILANNDNGCTFEIDLSATSPDRYLLGHVIDGEALFPATGYLVLVWRAFAAMRRQSHESMTVQFHDIDIQRAAVMHADDKRTLGVNIMQPTGDFEVTEEDTLLARGRITAHDVIDVPEPLTLKGHVTPLPLRADGVYRELRMRGYDYSGAFRTIVETSLDVTEAKLAWTGNWVAFLDSLLQLSVMSETTRALRLPTRIQSFKINPALQLQRLQRIGDTPVLYAHVDHVIRKCTAGGAEITGLHTIVAPRRHRQHDRPTLERYVFAPYVDDVTDAALRAYVSGCERACCRIVSSLASPSSPSSSAAAIPDPRLLAEICARTRSDDPEVKVATAPTPAPPASTPAPPALLRSALEMLDKVVAAGLHGVVDAMRTSARDAADALHQVAFSGHSLKIVVDVAVENLNVWSRSRVKVVEVVDPGEQRHLSAEVEPDEKRHLAAEVAAMMEATVDVELVVCGDDDDGGAAAWHVVVGSNAELVVLDNVLHGRSDARATLQRALACVADGGFLLVAERAPDFLLAFDAMTSREAPLLAADAWREVFVEEGLEIIGEPKRRTATWISTSIPESRWDSDLAQLSSADYFVNNLIQTCAVKVDVVTLSSALESGDDEVKMAEHAYANVATPGDLSSVRWYESPLRHWSSMAHGEHRELCSVSYAALNARDAMLATGKLSPDAIPGHVAMGDGILGMEFSGHGSDGRRIMGLLSAQGLATTIDADVRFTWPVPESWTLQEAATVPLAYATAYYALIVRGEIRKGERVLIHCGSGDVGQAAISVALHRGCEVFTTVGSHEEREYLKHKFPQLQGTHFSNSRDASFEQEILIATNGKGNIGVPSSWLNSLAGLCGCSGALFVCLAHNMAASSTSRMAPTDDCSDASLRMAFFCATSPSTASSSTLSSSPTTTTREACGPLVGRRGIEGERLAPSWRSSCVAARSREGGAALACAGGACRQGAGAGYQQYRLAQWRALGVRVEVSKMDASVEAQARQLIDVSHQMAPVGGLFHLAEVRRDGPFRTQTPLTFSEGNKPKMAAAVNLDLVTRDTCATTLDWFVVFSSVCCGRGNAGQTNYGYANSTVERICERRQRDGFPAPRFAVATAIVVVIIVIAVDVVIVVVVDSISIVIVAVFIILIVLIVITVVVVVVVGGGGGVDDGGTGTITRVSVRSVSDPVGSRRRRADSLRGYRRRRGADTLPGC</sequence>
<feature type="active site" description="Proton donor; for dehydratase activity" evidence="11">
    <location>
        <position position="822"/>
    </location>
</feature>
<dbReference type="Pfam" id="PF08659">
    <property type="entry name" value="KR"/>
    <property type="match status" value="1"/>
</dbReference>
<dbReference type="CDD" id="cd05195">
    <property type="entry name" value="enoyl_red"/>
    <property type="match status" value="1"/>
</dbReference>
<dbReference type="Pfam" id="PF16197">
    <property type="entry name" value="KAsynt_C_assoc"/>
    <property type="match status" value="1"/>
</dbReference>
<dbReference type="Gene3D" id="3.90.180.10">
    <property type="entry name" value="Medium-chain alcohol dehydrogenases, catalytic domain"/>
    <property type="match status" value="1"/>
</dbReference>
<keyword evidence="7" id="KW-0560">Oxidoreductase</keyword>
<dbReference type="SUPFAM" id="SSF51735">
    <property type="entry name" value="NAD(P)-binding Rossmann-fold domains"/>
    <property type="match status" value="2"/>
</dbReference>
<dbReference type="SUPFAM" id="SSF53901">
    <property type="entry name" value="Thiolase-like"/>
    <property type="match status" value="1"/>
</dbReference>
<dbReference type="PROSITE" id="PS52004">
    <property type="entry name" value="KS3_2"/>
    <property type="match status" value="1"/>
</dbReference>
<dbReference type="InterPro" id="IPR014030">
    <property type="entry name" value="Ketoacyl_synth_N"/>
</dbReference>
<feature type="domain" description="PKS/mFAS DH" evidence="15">
    <location>
        <begin position="635"/>
        <end position="918"/>
    </location>
</feature>
<name>A0ABM1EDI4_PRICU</name>
<keyword evidence="13" id="KW-0472">Membrane</keyword>
<dbReference type="PANTHER" id="PTHR43775">
    <property type="entry name" value="FATTY ACID SYNTHASE"/>
    <property type="match status" value="1"/>
</dbReference>
<dbReference type="SUPFAM" id="SSF50129">
    <property type="entry name" value="GroES-like"/>
    <property type="match status" value="1"/>
</dbReference>
<keyword evidence="4" id="KW-0808">Transferase</keyword>
<dbReference type="SUPFAM" id="SSF55048">
    <property type="entry name" value="Probable ACP-binding domain of malonyl-CoA ACP transacylase"/>
    <property type="match status" value="1"/>
</dbReference>
<dbReference type="SMART" id="SM00827">
    <property type="entry name" value="PKS_AT"/>
    <property type="match status" value="1"/>
</dbReference>
<organism evidence="16 17">
    <name type="scientific">Priapulus caudatus</name>
    <name type="common">Priapulid worm</name>
    <dbReference type="NCBI Taxonomy" id="37621"/>
    <lineage>
        <taxon>Eukaryota</taxon>
        <taxon>Metazoa</taxon>
        <taxon>Ecdysozoa</taxon>
        <taxon>Scalidophora</taxon>
        <taxon>Priapulida</taxon>
        <taxon>Priapulimorpha</taxon>
        <taxon>Priapulimorphida</taxon>
        <taxon>Priapulidae</taxon>
        <taxon>Priapulus</taxon>
    </lineage>
</organism>
<evidence type="ECO:0000256" key="5">
    <source>
        <dbReference type="ARBA" id="ARBA00022832"/>
    </source>
</evidence>
<keyword evidence="9" id="KW-0275">Fatty acid biosynthesis</keyword>
<evidence type="ECO:0000256" key="6">
    <source>
        <dbReference type="ARBA" id="ARBA00022857"/>
    </source>
</evidence>
<dbReference type="Gene3D" id="3.40.50.720">
    <property type="entry name" value="NAD(P)-binding Rossmann-like Domain"/>
    <property type="match status" value="1"/>
</dbReference>
<evidence type="ECO:0000256" key="3">
    <source>
        <dbReference type="ARBA" id="ARBA00022553"/>
    </source>
</evidence>
<feature type="compositionally biased region" description="Pro residues" evidence="12">
    <location>
        <begin position="979"/>
        <end position="988"/>
    </location>
</feature>
<keyword evidence="3" id="KW-0597">Phosphoprotein</keyword>
<protein>
    <submittedName>
        <fullName evidence="17">Fatty acid synthase-like</fullName>
    </submittedName>
</protein>
<accession>A0ABM1EDI4</accession>
<feature type="transmembrane region" description="Helical" evidence="13">
    <location>
        <begin position="1761"/>
        <end position="1784"/>
    </location>
</feature>
<evidence type="ECO:0000313" key="17">
    <source>
        <dbReference type="RefSeq" id="XP_014670255.1"/>
    </source>
</evidence>
<keyword evidence="6" id="KW-0521">NADP</keyword>
<dbReference type="InterPro" id="IPR057326">
    <property type="entry name" value="KR_dom"/>
</dbReference>
<keyword evidence="8" id="KW-0443">Lipid metabolism</keyword>
<dbReference type="SUPFAM" id="SSF52151">
    <property type="entry name" value="FabD/lysophospholipase-like"/>
    <property type="match status" value="1"/>
</dbReference>
<evidence type="ECO:0000256" key="1">
    <source>
        <dbReference type="ARBA" id="ARBA00022450"/>
    </source>
</evidence>
<dbReference type="InterPro" id="IPR032821">
    <property type="entry name" value="PKS_assoc"/>
</dbReference>
<dbReference type="SMART" id="SM00822">
    <property type="entry name" value="PKS_KR"/>
    <property type="match status" value="1"/>
</dbReference>
<feature type="active site" description="Proton acceptor; for dehydratase activity" evidence="11">
    <location>
        <position position="673"/>
    </location>
</feature>
<evidence type="ECO:0000313" key="16">
    <source>
        <dbReference type="Proteomes" id="UP000695022"/>
    </source>
</evidence>
<dbReference type="Gene3D" id="3.40.366.10">
    <property type="entry name" value="Malonyl-Coenzyme A Acyl Carrier Protein, domain 2"/>
    <property type="match status" value="1"/>
</dbReference>
<dbReference type="InterPro" id="IPR036291">
    <property type="entry name" value="NAD(P)-bd_dom_sf"/>
</dbReference>
<dbReference type="InterPro" id="IPR014043">
    <property type="entry name" value="Acyl_transferase_dom"/>
</dbReference>
<feature type="region of interest" description="Disordered" evidence="12">
    <location>
        <begin position="1"/>
        <end position="26"/>
    </location>
</feature>
<evidence type="ECO:0000256" key="12">
    <source>
        <dbReference type="SAM" id="MobiDB-lite"/>
    </source>
</evidence>
<dbReference type="InterPro" id="IPR049900">
    <property type="entry name" value="PKS_mFAS_DH"/>
</dbReference>
<evidence type="ECO:0000256" key="4">
    <source>
        <dbReference type="ARBA" id="ARBA00022679"/>
    </source>
</evidence>
<dbReference type="SMART" id="SM00826">
    <property type="entry name" value="PKS_DH"/>
    <property type="match status" value="1"/>
</dbReference>